<comment type="caution">
    <text evidence="3">The sequence shown here is derived from an EMBL/GenBank/DDBJ whole genome shotgun (WGS) entry which is preliminary data.</text>
</comment>
<comment type="similarity">
    <text evidence="1">Belongs to the pseudomonas-type ThrB family.</text>
</comment>
<keyword evidence="4" id="KW-1185">Reference proteome</keyword>
<evidence type="ECO:0000313" key="4">
    <source>
        <dbReference type="Proteomes" id="UP000636110"/>
    </source>
</evidence>
<dbReference type="InterPro" id="IPR011009">
    <property type="entry name" value="Kinase-like_dom_sf"/>
</dbReference>
<evidence type="ECO:0000259" key="2">
    <source>
        <dbReference type="Pfam" id="PF01636"/>
    </source>
</evidence>
<evidence type="ECO:0000256" key="1">
    <source>
        <dbReference type="ARBA" id="ARBA00038240"/>
    </source>
</evidence>
<dbReference type="Gene3D" id="3.30.200.20">
    <property type="entry name" value="Phosphorylase Kinase, domain 1"/>
    <property type="match status" value="1"/>
</dbReference>
<sequence length="332" mass="39201">MPIFQTQYSTLSSTALKIFLQEEYGFEVLECRYLLRGVNDHYQVETKDQKYIFRIYRNTHRSLEEISSEVFFLNVLKEKGIRVSYPVSSLNEEQILKFNAAEGTRYGVLFSYAQGESFGMLSDPQLAHLGKELARIHNVSAEITLPFERREYDVNTTITQPIKALEPILKRNPPMAAWIDDTMNKVISNLKTFDLSKFSYGYCHYDLLPKNFHFDNENQVTFFDFDFLGKGHLVNDLMTFWLDLSLHATFKKISQEEADRQFSVFVAAYRDIRQLQENELAAIPYLSFGFWIFFMNFHQEHFDDFSNPFFNTRFINERLDLIKTLTESYCRF</sequence>
<feature type="domain" description="Aminoglycoside phosphotransferase" evidence="2">
    <location>
        <begin position="39"/>
        <end position="269"/>
    </location>
</feature>
<evidence type="ECO:0000313" key="3">
    <source>
        <dbReference type="EMBL" id="MBB2148633.1"/>
    </source>
</evidence>
<dbReference type="PANTHER" id="PTHR21064:SF6">
    <property type="entry name" value="AMINOGLYCOSIDE PHOSPHOTRANSFERASE DOMAIN-CONTAINING PROTEIN"/>
    <property type="match status" value="1"/>
</dbReference>
<organism evidence="3 4">
    <name type="scientific">Pedobacter gandavensis</name>
    <dbReference type="NCBI Taxonomy" id="2679963"/>
    <lineage>
        <taxon>Bacteria</taxon>
        <taxon>Pseudomonadati</taxon>
        <taxon>Bacteroidota</taxon>
        <taxon>Sphingobacteriia</taxon>
        <taxon>Sphingobacteriales</taxon>
        <taxon>Sphingobacteriaceae</taxon>
        <taxon>Pedobacter</taxon>
    </lineage>
</organism>
<dbReference type="SUPFAM" id="SSF56112">
    <property type="entry name" value="Protein kinase-like (PK-like)"/>
    <property type="match status" value="1"/>
</dbReference>
<protein>
    <submittedName>
        <fullName evidence="3">Phosphotransferase</fullName>
    </submittedName>
</protein>
<dbReference type="Proteomes" id="UP000636110">
    <property type="component" value="Unassembled WGS sequence"/>
</dbReference>
<name>A0ABR6EW18_9SPHI</name>
<reference evidence="3 4" key="1">
    <citation type="submission" date="2019-11" db="EMBL/GenBank/DDBJ databases">
        <title>Description of Pedobacter sp. LMG 31462T.</title>
        <authorList>
            <person name="Carlier A."/>
            <person name="Qi S."/>
            <person name="Vandamme P."/>
        </authorList>
    </citation>
    <scope>NUCLEOTIDE SEQUENCE [LARGE SCALE GENOMIC DNA]</scope>
    <source>
        <strain evidence="3 4">LMG 31462</strain>
    </source>
</reference>
<dbReference type="PANTHER" id="PTHR21064">
    <property type="entry name" value="AMINOGLYCOSIDE PHOSPHOTRANSFERASE DOMAIN-CONTAINING PROTEIN-RELATED"/>
    <property type="match status" value="1"/>
</dbReference>
<accession>A0ABR6EW18</accession>
<dbReference type="EMBL" id="WNXC01000001">
    <property type="protein sequence ID" value="MBB2148633.1"/>
    <property type="molecule type" value="Genomic_DNA"/>
</dbReference>
<dbReference type="Gene3D" id="3.90.1200.10">
    <property type="match status" value="1"/>
</dbReference>
<dbReference type="InterPro" id="IPR050249">
    <property type="entry name" value="Pseudomonas-type_ThrB"/>
</dbReference>
<dbReference type="Pfam" id="PF01636">
    <property type="entry name" value="APH"/>
    <property type="match status" value="1"/>
</dbReference>
<gene>
    <name evidence="3" type="ORF">GM920_06885</name>
</gene>
<dbReference type="InterPro" id="IPR002575">
    <property type="entry name" value="Aminoglycoside_PTrfase"/>
</dbReference>
<dbReference type="RefSeq" id="WP_182954798.1">
    <property type="nucleotide sequence ID" value="NZ_WNXC01000001.1"/>
</dbReference>
<proteinExistence type="inferred from homology"/>